<sequence>MEIGKQQIIDFLKNRGSGDQAGEAESQLPDKVDTDKDSGLLSKLGVNPQDLIGKFSGGLGGLPGA</sequence>
<proteinExistence type="predicted"/>
<reference evidence="2" key="1">
    <citation type="submission" date="2021-10" db="EMBL/GenBank/DDBJ databases">
        <title>Novel species in genus Arthrobacter.</title>
        <authorList>
            <person name="Liu Y."/>
        </authorList>
    </citation>
    <scope>NUCLEOTIDE SEQUENCE</scope>
    <source>
        <strain evidence="2">Zg-Y453</strain>
    </source>
</reference>
<protein>
    <submittedName>
        <fullName evidence="2">Uncharacterized protein</fullName>
    </submittedName>
</protein>
<feature type="compositionally biased region" description="Basic and acidic residues" evidence="1">
    <location>
        <begin position="28"/>
        <end position="38"/>
    </location>
</feature>
<feature type="region of interest" description="Disordered" evidence="1">
    <location>
        <begin position="12"/>
        <end position="40"/>
    </location>
</feature>
<dbReference type="Proteomes" id="UP001139158">
    <property type="component" value="Unassembled WGS sequence"/>
</dbReference>
<keyword evidence="3" id="KW-1185">Reference proteome</keyword>
<comment type="caution">
    <text evidence="2">The sequence shown here is derived from an EMBL/GenBank/DDBJ whole genome shotgun (WGS) entry which is preliminary data.</text>
</comment>
<name>A0A9X1SB36_9MICC</name>
<organism evidence="2 3">
    <name type="scientific">Arthrobacter caoxuetaonis</name>
    <dbReference type="NCBI Taxonomy" id="2886935"/>
    <lineage>
        <taxon>Bacteria</taxon>
        <taxon>Bacillati</taxon>
        <taxon>Actinomycetota</taxon>
        <taxon>Actinomycetes</taxon>
        <taxon>Micrococcales</taxon>
        <taxon>Micrococcaceae</taxon>
        <taxon>Arthrobacter</taxon>
    </lineage>
</organism>
<dbReference type="RefSeq" id="WP_227895222.1">
    <property type="nucleotide sequence ID" value="NZ_CP099466.1"/>
</dbReference>
<gene>
    <name evidence="2" type="ORF">LJ757_06070</name>
</gene>
<dbReference type="AlphaFoldDB" id="A0A9X1SB36"/>
<evidence type="ECO:0000313" key="3">
    <source>
        <dbReference type="Proteomes" id="UP001139158"/>
    </source>
</evidence>
<evidence type="ECO:0000313" key="2">
    <source>
        <dbReference type="EMBL" id="MCC3297370.1"/>
    </source>
</evidence>
<accession>A0A9X1SB36</accession>
<dbReference type="EMBL" id="JAJFZV010000004">
    <property type="protein sequence ID" value="MCC3297370.1"/>
    <property type="molecule type" value="Genomic_DNA"/>
</dbReference>
<evidence type="ECO:0000256" key="1">
    <source>
        <dbReference type="SAM" id="MobiDB-lite"/>
    </source>
</evidence>